<reference evidence="2 3" key="1">
    <citation type="submission" date="2024-05" db="EMBL/GenBank/DDBJ databases">
        <title>Culex pipiens pipiens assembly and annotation.</title>
        <authorList>
            <person name="Alout H."/>
            <person name="Durand T."/>
        </authorList>
    </citation>
    <scope>NUCLEOTIDE SEQUENCE [LARGE SCALE GENOMIC DNA]</scope>
    <source>
        <strain evidence="2">HA-2024</strain>
        <tissue evidence="2">Whole body</tissue>
    </source>
</reference>
<dbReference type="EMBL" id="JBEHCU010009715">
    <property type="protein sequence ID" value="KAL1379375.1"/>
    <property type="molecule type" value="Genomic_DNA"/>
</dbReference>
<organism evidence="2 3">
    <name type="scientific">Culex pipiens pipiens</name>
    <name type="common">Northern house mosquito</name>
    <dbReference type="NCBI Taxonomy" id="38569"/>
    <lineage>
        <taxon>Eukaryota</taxon>
        <taxon>Metazoa</taxon>
        <taxon>Ecdysozoa</taxon>
        <taxon>Arthropoda</taxon>
        <taxon>Hexapoda</taxon>
        <taxon>Insecta</taxon>
        <taxon>Pterygota</taxon>
        <taxon>Neoptera</taxon>
        <taxon>Endopterygota</taxon>
        <taxon>Diptera</taxon>
        <taxon>Nematocera</taxon>
        <taxon>Culicoidea</taxon>
        <taxon>Culicidae</taxon>
        <taxon>Culicinae</taxon>
        <taxon>Culicini</taxon>
        <taxon>Culex</taxon>
        <taxon>Culex</taxon>
    </lineage>
</organism>
<keyword evidence="1" id="KW-0732">Signal</keyword>
<proteinExistence type="predicted"/>
<comment type="caution">
    <text evidence="2">The sequence shown here is derived from an EMBL/GenBank/DDBJ whole genome shotgun (WGS) entry which is preliminary data.</text>
</comment>
<name>A0ABD1CSG2_CULPP</name>
<feature type="chain" id="PRO_5044773965" evidence="1">
    <location>
        <begin position="24"/>
        <end position="89"/>
    </location>
</feature>
<evidence type="ECO:0000256" key="1">
    <source>
        <dbReference type="SAM" id="SignalP"/>
    </source>
</evidence>
<feature type="signal peptide" evidence="1">
    <location>
        <begin position="1"/>
        <end position="23"/>
    </location>
</feature>
<dbReference type="AlphaFoldDB" id="A0ABD1CSG2"/>
<evidence type="ECO:0000313" key="3">
    <source>
        <dbReference type="Proteomes" id="UP001562425"/>
    </source>
</evidence>
<dbReference type="Proteomes" id="UP001562425">
    <property type="component" value="Unassembled WGS sequence"/>
</dbReference>
<accession>A0ABD1CSG2</accession>
<evidence type="ECO:0000313" key="2">
    <source>
        <dbReference type="EMBL" id="KAL1379375.1"/>
    </source>
</evidence>
<sequence>MENSNRFVIFGLIFLLYAHMGASHTLHREKRQMYQNSMMATGMMPADDGSDRAIPGLSEIQTAIEVAQFLIRVGQQVVPVILENITPAP</sequence>
<gene>
    <name evidence="2" type="ORF">pipiens_014942</name>
</gene>
<keyword evidence="3" id="KW-1185">Reference proteome</keyword>
<protein>
    <submittedName>
        <fullName evidence="2">Uncharacterized protein</fullName>
    </submittedName>
</protein>